<evidence type="ECO:0000259" key="4">
    <source>
        <dbReference type="Pfam" id="PF09223"/>
    </source>
</evidence>
<keyword evidence="1" id="KW-0813">Transport</keyword>
<dbReference type="Pfam" id="PF09223">
    <property type="entry name" value="ZinT"/>
    <property type="match status" value="1"/>
</dbReference>
<proteinExistence type="predicted"/>
<dbReference type="EMBL" id="JAKNJB010000063">
    <property type="protein sequence ID" value="MCG4529147.1"/>
    <property type="molecule type" value="Genomic_DNA"/>
</dbReference>
<evidence type="ECO:0000256" key="3">
    <source>
        <dbReference type="ARBA" id="ARBA00022833"/>
    </source>
</evidence>
<accession>A0ABS9ME95</accession>
<dbReference type="RefSeq" id="WP_238075390.1">
    <property type="nucleotide sequence ID" value="NZ_JAKNJB010000063.1"/>
</dbReference>
<feature type="domain" description="ZinT" evidence="4">
    <location>
        <begin position="3"/>
        <end position="136"/>
    </location>
</feature>
<dbReference type="InterPro" id="IPR012674">
    <property type="entry name" value="Calycin"/>
</dbReference>
<reference evidence="5 6" key="1">
    <citation type="submission" date="2022-01" db="EMBL/GenBank/DDBJ databases">
        <title>Collection of gut derived symbiotic bacterial strains cultured from healthy donors.</title>
        <authorList>
            <person name="Lin H."/>
            <person name="Kohout C."/>
            <person name="Waligurski E."/>
            <person name="Pamer E.G."/>
        </authorList>
    </citation>
    <scope>NUCLEOTIDE SEQUENCE [LARGE SCALE GENOMIC DNA]</scope>
    <source>
        <strain evidence="5 6">DFI.3.7</strain>
    </source>
</reference>
<gene>
    <name evidence="5" type="ORF">L0P79_19135</name>
</gene>
<keyword evidence="2" id="KW-0732">Signal</keyword>
<comment type="caution">
    <text evidence="5">The sequence shown here is derived from an EMBL/GenBank/DDBJ whole genome shotgun (WGS) entry which is preliminary data.</text>
</comment>
<sequence>MAEESEMTAEEYKTYYQNGYKTDISNINIEGDHIEFTYEDGKKVGSDYKYVGYYIQNWSTGTKAAMYRFEAEDKDSGAPIYIEFNDHMIEPATAEHFHIRMSNESFDAIVDPENSWPTFFPADMTGEEICEHMEGHDHDEDEEHEHEEEKDEHVWLSLKNAEVLVNAISKSLQEIDPDNKDTYAANSSAYIEKFSALDAD</sequence>
<dbReference type="Gene3D" id="2.40.128.20">
    <property type="match status" value="1"/>
</dbReference>
<organism evidence="5 6">
    <name type="scientific">Intestinimonas massiliensis</name>
    <name type="common">ex Afouda et al. 2020</name>
    <dbReference type="NCBI Taxonomy" id="1673721"/>
    <lineage>
        <taxon>Bacteria</taxon>
        <taxon>Bacillati</taxon>
        <taxon>Bacillota</taxon>
        <taxon>Clostridia</taxon>
        <taxon>Eubacteriales</taxon>
        <taxon>Intestinimonas</taxon>
    </lineage>
</organism>
<dbReference type="Proteomes" id="UP001200313">
    <property type="component" value="Unassembled WGS sequence"/>
</dbReference>
<keyword evidence="6" id="KW-1185">Reference proteome</keyword>
<keyword evidence="3" id="KW-0862">Zinc</keyword>
<evidence type="ECO:0000313" key="6">
    <source>
        <dbReference type="Proteomes" id="UP001200313"/>
    </source>
</evidence>
<dbReference type="SUPFAM" id="SSF50814">
    <property type="entry name" value="Lipocalins"/>
    <property type="match status" value="1"/>
</dbReference>
<dbReference type="SUPFAM" id="SSF53807">
    <property type="entry name" value="Helical backbone' metal receptor"/>
    <property type="match status" value="1"/>
</dbReference>
<evidence type="ECO:0000256" key="2">
    <source>
        <dbReference type="ARBA" id="ARBA00022729"/>
    </source>
</evidence>
<evidence type="ECO:0000313" key="5">
    <source>
        <dbReference type="EMBL" id="MCG4529147.1"/>
    </source>
</evidence>
<dbReference type="PANTHER" id="PTHR42953">
    <property type="entry name" value="HIGH-AFFINITY ZINC UPTAKE SYSTEM PROTEIN ZNUA-RELATED"/>
    <property type="match status" value="1"/>
</dbReference>
<protein>
    <submittedName>
        <fullName evidence="5">ZinT/AdcA family metal-binding protein</fullName>
    </submittedName>
</protein>
<name>A0ABS9ME95_9FIRM</name>
<dbReference type="InterPro" id="IPR050492">
    <property type="entry name" value="Bact_metal-bind_prot9"/>
</dbReference>
<dbReference type="PANTHER" id="PTHR42953:SF3">
    <property type="entry name" value="HIGH-AFFINITY ZINC UPTAKE SYSTEM PROTEIN ZNUA"/>
    <property type="match status" value="1"/>
</dbReference>
<dbReference type="InterPro" id="IPR015304">
    <property type="entry name" value="ZinT_dom"/>
</dbReference>
<evidence type="ECO:0000256" key="1">
    <source>
        <dbReference type="ARBA" id="ARBA00022448"/>
    </source>
</evidence>